<dbReference type="HOGENOM" id="CLU_069356_15_10_11"/>
<dbReference type="PROSITE" id="PS50977">
    <property type="entry name" value="HTH_TETR_2"/>
    <property type="match status" value="1"/>
</dbReference>
<evidence type="ECO:0000313" key="7">
    <source>
        <dbReference type="EMBL" id="ADB48690.1"/>
    </source>
</evidence>
<gene>
    <name evidence="7" type="ordered locus">Cwoe_0254</name>
</gene>
<dbReference type="Pfam" id="PF00440">
    <property type="entry name" value="TetR_N"/>
    <property type="match status" value="1"/>
</dbReference>
<dbReference type="PANTHER" id="PTHR30055:SF228">
    <property type="entry name" value="TRANSCRIPTIONAL REGULATOR-RELATED"/>
    <property type="match status" value="1"/>
</dbReference>
<dbReference type="AlphaFoldDB" id="D3F617"/>
<evidence type="ECO:0000256" key="2">
    <source>
        <dbReference type="ARBA" id="ARBA00023015"/>
    </source>
</evidence>
<dbReference type="OrthoDB" id="9816296at2"/>
<feature type="domain" description="HTH tetR-type" evidence="6">
    <location>
        <begin position="9"/>
        <end position="69"/>
    </location>
</feature>
<keyword evidence="3 5" id="KW-0238">DNA-binding</keyword>
<dbReference type="STRING" id="469383.Cwoe_0254"/>
<dbReference type="RefSeq" id="WP_012931743.1">
    <property type="nucleotide sequence ID" value="NC_013739.1"/>
</dbReference>
<dbReference type="InterPro" id="IPR001647">
    <property type="entry name" value="HTH_TetR"/>
</dbReference>
<dbReference type="PRINTS" id="PR00455">
    <property type="entry name" value="HTHTETR"/>
</dbReference>
<dbReference type="Pfam" id="PF13977">
    <property type="entry name" value="TetR_C_6"/>
    <property type="match status" value="1"/>
</dbReference>
<sequence>MTPSPVDHDARREQLTRVLLALVAERGLEGASVRAVASAAGVSIGTVQHYFRSKDEMLLFAFRQTGSDLTERAERIARRALSVRAAIRGILLELLPLDARREAEARVGIAFAAHAMTAPRLAGVLRDDLDELRRELADAFAQAKVADPPQAASAAMALVDGLATQLLFGSAAFGADDAVAVLDAHLEHALARRRRRRA</sequence>
<dbReference type="eggNOG" id="COG1309">
    <property type="taxonomic scope" value="Bacteria"/>
</dbReference>
<dbReference type="SUPFAM" id="SSF48498">
    <property type="entry name" value="Tetracyclin repressor-like, C-terminal domain"/>
    <property type="match status" value="1"/>
</dbReference>
<evidence type="ECO:0000313" key="8">
    <source>
        <dbReference type="Proteomes" id="UP000008229"/>
    </source>
</evidence>
<keyword evidence="8" id="KW-1185">Reference proteome</keyword>
<keyword evidence="4" id="KW-0804">Transcription</keyword>
<keyword evidence="1" id="KW-0678">Repressor</keyword>
<dbReference type="InterPro" id="IPR050109">
    <property type="entry name" value="HTH-type_TetR-like_transc_reg"/>
</dbReference>
<reference evidence="7 8" key="1">
    <citation type="journal article" date="2010" name="Stand. Genomic Sci.">
        <title>Complete genome sequence of Conexibacter woesei type strain (ID131577).</title>
        <authorList>
            <person name="Pukall R."/>
            <person name="Lapidus A."/>
            <person name="Glavina Del Rio T."/>
            <person name="Copeland A."/>
            <person name="Tice H."/>
            <person name="Cheng J.-F."/>
            <person name="Lucas S."/>
            <person name="Chen F."/>
            <person name="Nolan M."/>
            <person name="Bruce D."/>
            <person name="Goodwin L."/>
            <person name="Pitluck S."/>
            <person name="Mavromatis K."/>
            <person name="Ivanova N."/>
            <person name="Ovchinnikova G."/>
            <person name="Pati A."/>
            <person name="Chen A."/>
            <person name="Palaniappan K."/>
            <person name="Land M."/>
            <person name="Hauser L."/>
            <person name="Chang Y.-J."/>
            <person name="Jeffries C.D."/>
            <person name="Chain P."/>
            <person name="Meincke L."/>
            <person name="Sims D."/>
            <person name="Brettin T."/>
            <person name="Detter J.C."/>
            <person name="Rohde M."/>
            <person name="Goeker M."/>
            <person name="Bristow J."/>
            <person name="Eisen J.A."/>
            <person name="Markowitz V."/>
            <person name="Kyrpides N.C."/>
            <person name="Klenk H.-P."/>
            <person name="Hugenholtz P."/>
        </authorList>
    </citation>
    <scope>NUCLEOTIDE SEQUENCE [LARGE SCALE GENOMIC DNA]</scope>
    <source>
        <strain evidence="8">DSM 14684 / CIP 108061 / JCM 11494 / NBRC 100937 / ID131577</strain>
    </source>
</reference>
<feature type="DNA-binding region" description="H-T-H motif" evidence="5">
    <location>
        <begin position="32"/>
        <end position="51"/>
    </location>
</feature>
<evidence type="ECO:0000256" key="4">
    <source>
        <dbReference type="ARBA" id="ARBA00023163"/>
    </source>
</evidence>
<dbReference type="InterPro" id="IPR036271">
    <property type="entry name" value="Tet_transcr_reg_TetR-rel_C_sf"/>
</dbReference>
<dbReference type="GO" id="GO:0000976">
    <property type="term" value="F:transcription cis-regulatory region binding"/>
    <property type="evidence" value="ECO:0007669"/>
    <property type="project" value="TreeGrafter"/>
</dbReference>
<dbReference type="PANTHER" id="PTHR30055">
    <property type="entry name" value="HTH-TYPE TRANSCRIPTIONAL REGULATOR RUTR"/>
    <property type="match status" value="1"/>
</dbReference>
<dbReference type="InterPro" id="IPR009057">
    <property type="entry name" value="Homeodomain-like_sf"/>
</dbReference>
<protein>
    <submittedName>
        <fullName evidence="7">Transcriptional regulator, TetR family</fullName>
    </submittedName>
</protein>
<evidence type="ECO:0000256" key="5">
    <source>
        <dbReference type="PROSITE-ProRule" id="PRU00335"/>
    </source>
</evidence>
<organism evidence="7 8">
    <name type="scientific">Conexibacter woesei (strain DSM 14684 / CCUG 47730 / CIP 108061 / JCM 11494 / NBRC 100937 / ID131577)</name>
    <dbReference type="NCBI Taxonomy" id="469383"/>
    <lineage>
        <taxon>Bacteria</taxon>
        <taxon>Bacillati</taxon>
        <taxon>Actinomycetota</taxon>
        <taxon>Thermoleophilia</taxon>
        <taxon>Solirubrobacterales</taxon>
        <taxon>Conexibacteraceae</taxon>
        <taxon>Conexibacter</taxon>
    </lineage>
</organism>
<evidence type="ECO:0000256" key="3">
    <source>
        <dbReference type="ARBA" id="ARBA00023125"/>
    </source>
</evidence>
<dbReference type="Gene3D" id="1.10.357.10">
    <property type="entry name" value="Tetracycline Repressor, domain 2"/>
    <property type="match status" value="1"/>
</dbReference>
<keyword evidence="2" id="KW-0805">Transcription regulation</keyword>
<dbReference type="EMBL" id="CP001854">
    <property type="protein sequence ID" value="ADB48690.1"/>
    <property type="molecule type" value="Genomic_DNA"/>
</dbReference>
<reference evidence="8" key="2">
    <citation type="submission" date="2010-01" db="EMBL/GenBank/DDBJ databases">
        <title>The complete genome of Conexibacter woesei DSM 14684.</title>
        <authorList>
            <consortium name="US DOE Joint Genome Institute (JGI-PGF)"/>
            <person name="Lucas S."/>
            <person name="Copeland A."/>
            <person name="Lapidus A."/>
            <person name="Glavina del Rio T."/>
            <person name="Dalin E."/>
            <person name="Tice H."/>
            <person name="Bruce D."/>
            <person name="Goodwin L."/>
            <person name="Pitluck S."/>
            <person name="Kyrpides N."/>
            <person name="Mavromatis K."/>
            <person name="Ivanova N."/>
            <person name="Mikhailova N."/>
            <person name="Chertkov O."/>
            <person name="Brettin T."/>
            <person name="Detter J.C."/>
            <person name="Han C."/>
            <person name="Larimer F."/>
            <person name="Land M."/>
            <person name="Hauser L."/>
            <person name="Markowitz V."/>
            <person name="Cheng J.-F."/>
            <person name="Hugenholtz P."/>
            <person name="Woyke T."/>
            <person name="Wu D."/>
            <person name="Pukall R."/>
            <person name="Steenblock K."/>
            <person name="Schneider S."/>
            <person name="Klenk H.-P."/>
            <person name="Eisen J.A."/>
        </authorList>
    </citation>
    <scope>NUCLEOTIDE SEQUENCE [LARGE SCALE GENOMIC DNA]</scope>
    <source>
        <strain evidence="8">DSM 14684 / CIP 108061 / JCM 11494 / NBRC 100937 / ID131577</strain>
    </source>
</reference>
<name>D3F617_CONWI</name>
<accession>D3F617</accession>
<proteinExistence type="predicted"/>
<dbReference type="SUPFAM" id="SSF46689">
    <property type="entry name" value="Homeodomain-like"/>
    <property type="match status" value="1"/>
</dbReference>
<dbReference type="Proteomes" id="UP000008229">
    <property type="component" value="Chromosome"/>
</dbReference>
<dbReference type="KEGG" id="cwo:Cwoe_0254"/>
<evidence type="ECO:0000256" key="1">
    <source>
        <dbReference type="ARBA" id="ARBA00022491"/>
    </source>
</evidence>
<evidence type="ECO:0000259" key="6">
    <source>
        <dbReference type="PROSITE" id="PS50977"/>
    </source>
</evidence>
<dbReference type="GO" id="GO:0003700">
    <property type="term" value="F:DNA-binding transcription factor activity"/>
    <property type="evidence" value="ECO:0007669"/>
    <property type="project" value="TreeGrafter"/>
</dbReference>
<dbReference type="InterPro" id="IPR039538">
    <property type="entry name" value="BetI_C"/>
</dbReference>